<reference evidence="3" key="1">
    <citation type="submission" date="2016-11" db="EMBL/GenBank/DDBJ databases">
        <authorList>
            <person name="Varghese N."/>
            <person name="Submissions S."/>
        </authorList>
    </citation>
    <scope>NUCLEOTIDE SEQUENCE [LARGE SCALE GENOMIC DNA]</scope>
    <source>
        <strain evidence="3">DSM 16219</strain>
    </source>
</reference>
<dbReference type="AlphaFoldDB" id="A0A1M6DYT5"/>
<evidence type="ECO:0000313" key="2">
    <source>
        <dbReference type="EMBL" id="SHI78351.1"/>
    </source>
</evidence>
<dbReference type="InterPro" id="IPR023577">
    <property type="entry name" value="CYTH_domain"/>
</dbReference>
<keyword evidence="3" id="KW-1185">Reference proteome</keyword>
<dbReference type="Proteomes" id="UP000183994">
    <property type="component" value="Unassembled WGS sequence"/>
</dbReference>
<dbReference type="RefSeq" id="WP_073472554.1">
    <property type="nucleotide sequence ID" value="NZ_FQZU01000002.1"/>
</dbReference>
<dbReference type="CDD" id="cd07890">
    <property type="entry name" value="CYTH-like_AC_IV-like"/>
    <property type="match status" value="1"/>
</dbReference>
<feature type="domain" description="CYTH" evidence="1">
    <location>
        <begin position="3"/>
        <end position="166"/>
    </location>
</feature>
<dbReference type="Pfam" id="PF01928">
    <property type="entry name" value="CYTH"/>
    <property type="match status" value="1"/>
</dbReference>
<dbReference type="PANTHER" id="PTHR21028:SF2">
    <property type="entry name" value="CYTH DOMAIN-CONTAINING PROTEIN"/>
    <property type="match status" value="1"/>
</dbReference>
<evidence type="ECO:0000259" key="1">
    <source>
        <dbReference type="PROSITE" id="PS51707"/>
    </source>
</evidence>
<gene>
    <name evidence="2" type="ORF">SAMN02745216_00499</name>
</gene>
<proteinExistence type="predicted"/>
<organism evidence="2 3">
    <name type="scientific">Desulfatibacillum alkenivorans DSM 16219</name>
    <dbReference type="NCBI Taxonomy" id="1121393"/>
    <lineage>
        <taxon>Bacteria</taxon>
        <taxon>Pseudomonadati</taxon>
        <taxon>Thermodesulfobacteriota</taxon>
        <taxon>Desulfobacteria</taxon>
        <taxon>Desulfobacterales</taxon>
        <taxon>Desulfatibacillaceae</taxon>
        <taxon>Desulfatibacillum</taxon>
    </lineage>
</organism>
<evidence type="ECO:0000313" key="3">
    <source>
        <dbReference type="Proteomes" id="UP000183994"/>
    </source>
</evidence>
<dbReference type="Gene3D" id="2.40.320.10">
    <property type="entry name" value="Hypothetical Protein Pfu-838710-001"/>
    <property type="match status" value="1"/>
</dbReference>
<dbReference type="EMBL" id="FQZU01000002">
    <property type="protein sequence ID" value="SHI78351.1"/>
    <property type="molecule type" value="Genomic_DNA"/>
</dbReference>
<dbReference type="PANTHER" id="PTHR21028">
    <property type="entry name" value="SI:CH211-156B7.4"/>
    <property type="match status" value="1"/>
</dbReference>
<sequence length="202" mass="23685">MDDLEIEVKFYCPNPQKTRNLILEAGALSEGRFFEKNTLYDRGDELFHRLSVLRLRQDKKISLTYKEPVPGSDPAFKIVKELEVEVNDFDRMEQILCSLGFQPVRKYEKWRETFTLGPTKLLLDDMPCGAFLELEGRRGPIRDLAARLGQDWNDRIVLNYMQIFEIMRKGEGLESRDFVFETFEGLAINMDKYINQFKADKV</sequence>
<dbReference type="InterPro" id="IPR008173">
    <property type="entry name" value="Adenylyl_cyclase_CyaB"/>
</dbReference>
<dbReference type="InterPro" id="IPR033469">
    <property type="entry name" value="CYTH-like_dom_sf"/>
</dbReference>
<accession>A0A1M6DYT5</accession>
<dbReference type="SUPFAM" id="SSF55154">
    <property type="entry name" value="CYTH-like phosphatases"/>
    <property type="match status" value="1"/>
</dbReference>
<protein>
    <submittedName>
        <fullName evidence="2">Adenylate cyclase, class 2</fullName>
    </submittedName>
</protein>
<dbReference type="STRING" id="1121393.SAMN02745216_00499"/>
<name>A0A1M6DYT5_9BACT</name>
<dbReference type="PROSITE" id="PS51707">
    <property type="entry name" value="CYTH"/>
    <property type="match status" value="1"/>
</dbReference>